<protein>
    <recommendedName>
        <fullName evidence="4">Secreted protein</fullName>
    </recommendedName>
</protein>
<evidence type="ECO:0000256" key="1">
    <source>
        <dbReference type="SAM" id="SignalP"/>
    </source>
</evidence>
<reference evidence="2 3" key="1">
    <citation type="submission" date="2016-03" db="EMBL/GenBank/DDBJ databases">
        <authorList>
            <person name="Ploux O."/>
        </authorList>
    </citation>
    <scope>NUCLEOTIDE SEQUENCE [LARGE SCALE GENOMIC DNA]</scope>
    <source>
        <strain evidence="2 3">R0</strain>
    </source>
</reference>
<feature type="signal peptide" evidence="1">
    <location>
        <begin position="1"/>
        <end position="18"/>
    </location>
</feature>
<proteinExistence type="predicted"/>
<keyword evidence="3" id="KW-1185">Reference proteome</keyword>
<organism evidence="2 3">
    <name type="scientific">Bdellovibrio bacteriovorus</name>
    <dbReference type="NCBI Taxonomy" id="959"/>
    <lineage>
        <taxon>Bacteria</taxon>
        <taxon>Pseudomonadati</taxon>
        <taxon>Bdellovibrionota</taxon>
        <taxon>Bdellovibrionia</taxon>
        <taxon>Bdellovibrionales</taxon>
        <taxon>Pseudobdellovibrionaceae</taxon>
        <taxon>Bdellovibrio</taxon>
    </lineage>
</organism>
<dbReference type="Proteomes" id="UP000075320">
    <property type="component" value="Unassembled WGS sequence"/>
</dbReference>
<evidence type="ECO:0000313" key="3">
    <source>
        <dbReference type="Proteomes" id="UP000075320"/>
    </source>
</evidence>
<evidence type="ECO:0008006" key="4">
    <source>
        <dbReference type="Google" id="ProtNLM"/>
    </source>
</evidence>
<name>A0A150WFE8_BDEBC</name>
<comment type="caution">
    <text evidence="2">The sequence shown here is derived from an EMBL/GenBank/DDBJ whole genome shotgun (WGS) entry which is preliminary data.</text>
</comment>
<gene>
    <name evidence="2" type="ORF">AZI86_17645</name>
</gene>
<dbReference type="RefSeq" id="WP_061836613.1">
    <property type="nucleotide sequence ID" value="NZ_LUKE01000006.1"/>
</dbReference>
<accession>A0A150WFE8</accession>
<keyword evidence="1" id="KW-0732">Signal</keyword>
<dbReference type="PROSITE" id="PS51257">
    <property type="entry name" value="PROKAR_LIPOPROTEIN"/>
    <property type="match status" value="1"/>
</dbReference>
<feature type="chain" id="PRO_5007572434" description="Secreted protein" evidence="1">
    <location>
        <begin position="19"/>
        <end position="155"/>
    </location>
</feature>
<dbReference type="AlphaFoldDB" id="A0A150WFE8"/>
<dbReference type="EMBL" id="LUKE01000006">
    <property type="protein sequence ID" value="KYG61531.1"/>
    <property type="molecule type" value="Genomic_DNA"/>
</dbReference>
<sequence>MKALVFIAGLLIAGSASAACTEGNIALIVKHNVTTDKDITEVRVCKNGTFMTPAEKAAYIYNPRTTCTEGSKAIFVKQLPGQDRETSEVRVCKNGTFMTAAEKAAYVRNPKSTCVEGAYSVARADSYFRNLSEEQADKSITVVCKSNKWVPVRGL</sequence>
<evidence type="ECO:0000313" key="2">
    <source>
        <dbReference type="EMBL" id="KYG61531.1"/>
    </source>
</evidence>